<dbReference type="InterPro" id="IPR012863">
    <property type="entry name" value="DUF1636"/>
</dbReference>
<evidence type="ECO:0000313" key="1">
    <source>
        <dbReference type="EMBL" id="MBH0114120.1"/>
    </source>
</evidence>
<accession>A0A931HDI9</accession>
<reference evidence="1" key="1">
    <citation type="submission" date="2020-11" db="EMBL/GenBank/DDBJ databases">
        <title>Novosphingobium aureum sp. nov., a marine bacterium isolated from sediment of a salt flat.</title>
        <authorList>
            <person name="Yoo Y."/>
            <person name="Kim J.-J."/>
        </authorList>
    </citation>
    <scope>NUCLEOTIDE SEQUENCE</scope>
    <source>
        <strain evidence="1">YJ-S2-02</strain>
    </source>
</reference>
<keyword evidence="2" id="KW-1185">Reference proteome</keyword>
<proteinExistence type="predicted"/>
<dbReference type="RefSeq" id="WP_197165677.1">
    <property type="nucleotide sequence ID" value="NZ_JADZGI010000002.1"/>
</dbReference>
<dbReference type="AlphaFoldDB" id="A0A931HDI9"/>
<name>A0A931HDI9_9SPHN</name>
<dbReference type="EMBL" id="JADZGI010000002">
    <property type="protein sequence ID" value="MBH0114120.1"/>
    <property type="molecule type" value="Genomic_DNA"/>
</dbReference>
<comment type="caution">
    <text evidence="1">The sequence shown here is derived from an EMBL/GenBank/DDBJ whole genome shotgun (WGS) entry which is preliminary data.</text>
</comment>
<sequence length="139" mass="14793">MLEPIGEEGGGASALVVCSTCRFSAEAREDGEGRRGGALLAEALHVARANDERFAEVAVHEMPCLFACSRHCTVQLRAPGKVGYVLGDFVPGAEAAQALLEYAAHHAASEEGRVPYRDWPAGVKGHFIVRTPPEGYLCT</sequence>
<protein>
    <submittedName>
        <fullName evidence="1">DUF1636 domain-containing protein</fullName>
    </submittedName>
</protein>
<dbReference type="Proteomes" id="UP000617634">
    <property type="component" value="Unassembled WGS sequence"/>
</dbReference>
<organism evidence="1 2">
    <name type="scientific">Novosphingobium aureum</name>
    <dbReference type="NCBI Taxonomy" id="2792964"/>
    <lineage>
        <taxon>Bacteria</taxon>
        <taxon>Pseudomonadati</taxon>
        <taxon>Pseudomonadota</taxon>
        <taxon>Alphaproteobacteria</taxon>
        <taxon>Sphingomonadales</taxon>
        <taxon>Sphingomonadaceae</taxon>
        <taxon>Novosphingobium</taxon>
    </lineage>
</organism>
<dbReference type="Pfam" id="PF07845">
    <property type="entry name" value="DUF1636"/>
    <property type="match status" value="1"/>
</dbReference>
<evidence type="ECO:0000313" key="2">
    <source>
        <dbReference type="Proteomes" id="UP000617634"/>
    </source>
</evidence>
<gene>
    <name evidence="1" type="ORF">I5E68_14340</name>
</gene>